<proteinExistence type="predicted"/>
<name>A0ABN2AWA9_9ACTN</name>
<evidence type="ECO:0000313" key="6">
    <source>
        <dbReference type="Proteomes" id="UP001500842"/>
    </source>
</evidence>
<dbReference type="PRINTS" id="PR00033">
    <property type="entry name" value="HTHASNC"/>
</dbReference>
<sequence length="178" mass="19456">MSVIKALEVCTMATIDRLDVEILALLTDDARAGIAEIAQELGVSRQTVQLRLRRLEDDRILVGFQPIVDLSVAGAPVQALVSLEIDQRVMASIVDGLRELPEVLEVRIQAGREDLLVHVALASLEELQRLTAAIVEVDGVRKTTSTFTVATPVPHRILPLLRELTKDAGWGRSTPAPR</sequence>
<dbReference type="InterPro" id="IPR019888">
    <property type="entry name" value="Tscrpt_reg_AsnC-like"/>
</dbReference>
<dbReference type="InterPro" id="IPR011008">
    <property type="entry name" value="Dimeric_a/b-barrel"/>
</dbReference>
<evidence type="ECO:0000313" key="5">
    <source>
        <dbReference type="EMBL" id="GAA1526666.1"/>
    </source>
</evidence>
<reference evidence="5 6" key="1">
    <citation type="journal article" date="2019" name="Int. J. Syst. Evol. Microbiol.">
        <title>The Global Catalogue of Microorganisms (GCM) 10K type strain sequencing project: providing services to taxonomists for standard genome sequencing and annotation.</title>
        <authorList>
            <consortium name="The Broad Institute Genomics Platform"/>
            <consortium name="The Broad Institute Genome Sequencing Center for Infectious Disease"/>
            <person name="Wu L."/>
            <person name="Ma J."/>
        </authorList>
    </citation>
    <scope>NUCLEOTIDE SEQUENCE [LARGE SCALE GENOMIC DNA]</scope>
    <source>
        <strain evidence="5 6">JCM 14942</strain>
    </source>
</reference>
<dbReference type="Pfam" id="PF01037">
    <property type="entry name" value="AsnC_trans_reg"/>
    <property type="match status" value="1"/>
</dbReference>
<comment type="caution">
    <text evidence="5">The sequence shown here is derived from an EMBL/GenBank/DDBJ whole genome shotgun (WGS) entry which is preliminary data.</text>
</comment>
<dbReference type="Gene3D" id="3.30.70.920">
    <property type="match status" value="1"/>
</dbReference>
<dbReference type="SMART" id="SM00344">
    <property type="entry name" value="HTH_ASNC"/>
    <property type="match status" value="1"/>
</dbReference>
<dbReference type="PANTHER" id="PTHR30154:SF34">
    <property type="entry name" value="TRANSCRIPTIONAL REGULATOR AZLB"/>
    <property type="match status" value="1"/>
</dbReference>
<keyword evidence="6" id="KW-1185">Reference proteome</keyword>
<dbReference type="PROSITE" id="PS50956">
    <property type="entry name" value="HTH_ASNC_2"/>
    <property type="match status" value="1"/>
</dbReference>
<gene>
    <name evidence="5" type="ORF">GCM10009788_32740</name>
</gene>
<dbReference type="InterPro" id="IPR036390">
    <property type="entry name" value="WH_DNA-bd_sf"/>
</dbReference>
<protein>
    <submittedName>
        <fullName evidence="5">Lrp/AsnC family transcriptional regulator</fullName>
    </submittedName>
</protein>
<keyword evidence="2" id="KW-0238">DNA-binding</keyword>
<accession>A0ABN2AWA9</accession>
<keyword evidence="1" id="KW-0805">Transcription regulation</keyword>
<dbReference type="Pfam" id="PF13404">
    <property type="entry name" value="HTH_AsnC-type"/>
    <property type="match status" value="1"/>
</dbReference>
<keyword evidence="3" id="KW-0804">Transcription</keyword>
<dbReference type="InterPro" id="IPR000485">
    <property type="entry name" value="AsnC-type_HTH_dom"/>
</dbReference>
<dbReference type="EMBL" id="BAAAOR010000024">
    <property type="protein sequence ID" value="GAA1526666.1"/>
    <property type="molecule type" value="Genomic_DNA"/>
</dbReference>
<dbReference type="Gene3D" id="1.10.10.10">
    <property type="entry name" value="Winged helix-like DNA-binding domain superfamily/Winged helix DNA-binding domain"/>
    <property type="match status" value="1"/>
</dbReference>
<dbReference type="SUPFAM" id="SSF54909">
    <property type="entry name" value="Dimeric alpha+beta barrel"/>
    <property type="match status" value="1"/>
</dbReference>
<organism evidence="5 6">
    <name type="scientific">Nocardioides humi</name>
    <dbReference type="NCBI Taxonomy" id="449461"/>
    <lineage>
        <taxon>Bacteria</taxon>
        <taxon>Bacillati</taxon>
        <taxon>Actinomycetota</taxon>
        <taxon>Actinomycetes</taxon>
        <taxon>Propionibacteriales</taxon>
        <taxon>Nocardioidaceae</taxon>
        <taxon>Nocardioides</taxon>
    </lineage>
</organism>
<evidence type="ECO:0000256" key="3">
    <source>
        <dbReference type="ARBA" id="ARBA00023163"/>
    </source>
</evidence>
<dbReference type="SUPFAM" id="SSF46785">
    <property type="entry name" value="Winged helix' DNA-binding domain"/>
    <property type="match status" value="1"/>
</dbReference>
<dbReference type="InterPro" id="IPR019887">
    <property type="entry name" value="Tscrpt_reg_AsnC/Lrp_C"/>
</dbReference>
<dbReference type="PANTHER" id="PTHR30154">
    <property type="entry name" value="LEUCINE-RESPONSIVE REGULATORY PROTEIN"/>
    <property type="match status" value="1"/>
</dbReference>
<evidence type="ECO:0000256" key="2">
    <source>
        <dbReference type="ARBA" id="ARBA00023125"/>
    </source>
</evidence>
<feature type="domain" description="HTH asnC-type" evidence="4">
    <location>
        <begin position="15"/>
        <end position="76"/>
    </location>
</feature>
<evidence type="ECO:0000259" key="4">
    <source>
        <dbReference type="PROSITE" id="PS50956"/>
    </source>
</evidence>
<dbReference type="InterPro" id="IPR036388">
    <property type="entry name" value="WH-like_DNA-bd_sf"/>
</dbReference>
<evidence type="ECO:0000256" key="1">
    <source>
        <dbReference type="ARBA" id="ARBA00023015"/>
    </source>
</evidence>
<dbReference type="Proteomes" id="UP001500842">
    <property type="component" value="Unassembled WGS sequence"/>
</dbReference>